<feature type="region of interest" description="Disordered" evidence="2">
    <location>
        <begin position="250"/>
        <end position="283"/>
    </location>
</feature>
<evidence type="ECO:0000313" key="4">
    <source>
        <dbReference type="EMBL" id="TNY22783.1"/>
    </source>
</evidence>
<comment type="caution">
    <text evidence="4">The sequence shown here is derived from an EMBL/GenBank/DDBJ whole genome shotgun (WGS) entry which is preliminary data.</text>
</comment>
<gene>
    <name evidence="4" type="ORF">DMC30DRAFT_117297</name>
</gene>
<evidence type="ECO:0000256" key="2">
    <source>
        <dbReference type="SAM" id="MobiDB-lite"/>
    </source>
</evidence>
<feature type="compositionally biased region" description="Pro residues" evidence="2">
    <location>
        <begin position="421"/>
        <end position="435"/>
    </location>
</feature>
<dbReference type="InterPro" id="IPR024964">
    <property type="entry name" value="CTLH/CRA"/>
</dbReference>
<protein>
    <submittedName>
        <fullName evidence="4">CTLH/CRA C-terminal to lish motif domain-containing protein</fullName>
    </submittedName>
</protein>
<dbReference type="GO" id="GO:0043161">
    <property type="term" value="P:proteasome-mediated ubiquitin-dependent protein catabolic process"/>
    <property type="evidence" value="ECO:0007669"/>
    <property type="project" value="InterPro"/>
</dbReference>
<organism evidence="4 5">
    <name type="scientific">Rhodotorula diobovata</name>
    <dbReference type="NCBI Taxonomy" id="5288"/>
    <lineage>
        <taxon>Eukaryota</taxon>
        <taxon>Fungi</taxon>
        <taxon>Dikarya</taxon>
        <taxon>Basidiomycota</taxon>
        <taxon>Pucciniomycotina</taxon>
        <taxon>Microbotryomycetes</taxon>
        <taxon>Sporidiobolales</taxon>
        <taxon>Sporidiobolaceae</taxon>
        <taxon>Rhodotorula</taxon>
    </lineage>
</organism>
<name>A0A5C5G137_9BASI</name>
<feature type="region of interest" description="Disordered" evidence="2">
    <location>
        <begin position="397"/>
        <end position="444"/>
    </location>
</feature>
<comment type="similarity">
    <text evidence="1">Belongs to the FYV10 family.</text>
</comment>
<dbReference type="InterPro" id="IPR006595">
    <property type="entry name" value="CTLH_C"/>
</dbReference>
<dbReference type="EMBL" id="SOZI01000020">
    <property type="protein sequence ID" value="TNY22783.1"/>
    <property type="molecule type" value="Genomic_DNA"/>
</dbReference>
<dbReference type="InterPro" id="IPR045098">
    <property type="entry name" value="Fyv10_fam"/>
</dbReference>
<dbReference type="GO" id="GO:0005737">
    <property type="term" value="C:cytoplasm"/>
    <property type="evidence" value="ECO:0007669"/>
    <property type="project" value="TreeGrafter"/>
</dbReference>
<dbReference type="STRING" id="5288.A0A5C5G137"/>
<dbReference type="GO" id="GO:0004842">
    <property type="term" value="F:ubiquitin-protein transferase activity"/>
    <property type="evidence" value="ECO:0007669"/>
    <property type="project" value="InterPro"/>
</dbReference>
<dbReference type="Proteomes" id="UP000311382">
    <property type="component" value="Unassembled WGS sequence"/>
</dbReference>
<evidence type="ECO:0000259" key="3">
    <source>
        <dbReference type="PROSITE" id="PS50897"/>
    </source>
</evidence>
<dbReference type="GO" id="GO:0034657">
    <property type="term" value="C:GID complex"/>
    <property type="evidence" value="ECO:0007669"/>
    <property type="project" value="TreeGrafter"/>
</dbReference>
<accession>A0A5C5G137</accession>
<proteinExistence type="inferred from homology"/>
<dbReference type="OrthoDB" id="1933455at2759"/>
<sequence>MSSSNKLVPDQVLLLEQATLKAPLDALRKVHKQTQKTYEYNLQPSSTFAQDLASLLATTALHASSEEPAAPAALSDAQRRDMLARVDAMISRMRTLKRKLTDLGTQSDRALRVAQARIDHLAALPDSIQSPEYPPWARRRLSHQLVDYFLRANPPLKETARALAQHEGIDDLVDDELWDDMARVERGLDAQRLDEVLAWVGENRTALKKLKSPLEFRIHLQAYIELCRKRDLLKAIAYARKHLSHAAAADLDPSLPPSSPTTAGSVAAPDAGGDGAAEGRTEGGATSYMSELQQVLALLAYGPETTCRPYQKLYAPSRWTSLRSLFRTTFLSLHSLPSIPLLHMSLQAGIASLKTPICVPVPPGAPTAPPSAYPLGARPLRTMITPQGEIVLEAPAPAPVSLAGPPPPPPLPASSLAAPPKASPAPSPSPAPATQPPVHALEGSPSRSCPLCASALRALGPEVPYSHHVNSTIVCPLTGRVVEGDGGEGGQLVALVSRVGGDARVYSREVRARVFHRSLARSLRVEGVAC</sequence>
<dbReference type="SMART" id="SM00757">
    <property type="entry name" value="CRA"/>
    <property type="match status" value="1"/>
</dbReference>
<dbReference type="PANTHER" id="PTHR12170:SF2">
    <property type="entry name" value="E3 UBIQUITIN-PROTEIN TRANSFERASE MAEA"/>
    <property type="match status" value="1"/>
</dbReference>
<keyword evidence="5" id="KW-1185">Reference proteome</keyword>
<feature type="domain" description="CTLH" evidence="3">
    <location>
        <begin position="179"/>
        <end position="234"/>
    </location>
</feature>
<evidence type="ECO:0000313" key="5">
    <source>
        <dbReference type="Proteomes" id="UP000311382"/>
    </source>
</evidence>
<dbReference type="PROSITE" id="PS50897">
    <property type="entry name" value="CTLH"/>
    <property type="match status" value="1"/>
</dbReference>
<dbReference type="PANTHER" id="PTHR12170">
    <property type="entry name" value="MACROPHAGE ERYTHROBLAST ATTACHER-RELATED"/>
    <property type="match status" value="1"/>
</dbReference>
<dbReference type="GO" id="GO:0005634">
    <property type="term" value="C:nucleus"/>
    <property type="evidence" value="ECO:0007669"/>
    <property type="project" value="TreeGrafter"/>
</dbReference>
<evidence type="ECO:0000256" key="1">
    <source>
        <dbReference type="ARBA" id="ARBA00010615"/>
    </source>
</evidence>
<dbReference type="InterPro" id="IPR013144">
    <property type="entry name" value="CRA_dom"/>
</dbReference>
<dbReference type="Pfam" id="PF10607">
    <property type="entry name" value="CTLH"/>
    <property type="match status" value="1"/>
</dbReference>
<dbReference type="AlphaFoldDB" id="A0A5C5G137"/>
<reference evidence="4 5" key="1">
    <citation type="submission" date="2019-03" db="EMBL/GenBank/DDBJ databases">
        <title>Rhodosporidium diobovatum UCD-FST 08-225 genome sequencing, assembly, and annotation.</title>
        <authorList>
            <person name="Fakankun I.U."/>
            <person name="Fristensky B."/>
            <person name="Levin D.B."/>
        </authorList>
    </citation>
    <scope>NUCLEOTIDE SEQUENCE [LARGE SCALE GENOMIC DNA]</scope>
    <source>
        <strain evidence="4 5">UCD-FST 08-225</strain>
    </source>
</reference>